<dbReference type="Proteomes" id="UP000027195">
    <property type="component" value="Unassembled WGS sequence"/>
</dbReference>
<feature type="compositionally biased region" description="Low complexity" evidence="1">
    <location>
        <begin position="200"/>
        <end position="210"/>
    </location>
</feature>
<dbReference type="InterPro" id="IPR036420">
    <property type="entry name" value="BRCT_dom_sf"/>
</dbReference>
<dbReference type="EMBL" id="KL198019">
    <property type="protein sequence ID" value="KDQ19446.1"/>
    <property type="molecule type" value="Genomic_DNA"/>
</dbReference>
<dbReference type="InParanoid" id="A0A067N6Q2"/>
<evidence type="ECO:0000259" key="2">
    <source>
        <dbReference type="PROSITE" id="PS50172"/>
    </source>
</evidence>
<evidence type="ECO:0000256" key="1">
    <source>
        <dbReference type="SAM" id="MobiDB-lite"/>
    </source>
</evidence>
<dbReference type="Gene3D" id="3.40.50.10190">
    <property type="entry name" value="BRCT domain"/>
    <property type="match status" value="1"/>
</dbReference>
<organism evidence="3 4">
    <name type="scientific">Botryobasidium botryosum (strain FD-172 SS1)</name>
    <dbReference type="NCBI Taxonomy" id="930990"/>
    <lineage>
        <taxon>Eukaryota</taxon>
        <taxon>Fungi</taxon>
        <taxon>Dikarya</taxon>
        <taxon>Basidiomycota</taxon>
        <taxon>Agaricomycotina</taxon>
        <taxon>Agaricomycetes</taxon>
        <taxon>Cantharellales</taxon>
        <taxon>Botryobasidiaceae</taxon>
        <taxon>Botryobasidium</taxon>
    </lineage>
</organism>
<dbReference type="InterPro" id="IPR001357">
    <property type="entry name" value="BRCT_dom"/>
</dbReference>
<feature type="domain" description="BRCT" evidence="2">
    <location>
        <begin position="52"/>
        <end position="85"/>
    </location>
</feature>
<dbReference type="SUPFAM" id="SSF52113">
    <property type="entry name" value="BRCT domain"/>
    <property type="match status" value="1"/>
</dbReference>
<gene>
    <name evidence="3" type="ORF">BOTBODRAFT_142984</name>
</gene>
<keyword evidence="4" id="KW-1185">Reference proteome</keyword>
<sequence length="324" mass="36662">MPLLSGKAYFSPSVPPYVTKMWVESGGVLALNESQKRVATWFFCDSPEDPCLEELASWPIVVIHARWVVESVKKRRREPIAPYVLDERYECLNSPGAPTRTPKKPSTLVSRDAVQLITPPPTIEQERRQVEPNNVQKSRTVQSSDSAFPDDPRRIRPLKYRSSQPHDPYSTPRARVTSSGLRITPASASSSRYPRRVRRSSMMSPSRAISQDLKEEQDVERMLRVIMFSDEKVDVPTSESGIRRMHYTMPIPIAFESPELNLFKRRASWFTNSTTSSYPCPVYSVSQATNALSTMQSSSDSDDIAAFSKGSGYQGKMFWASKRN</sequence>
<evidence type="ECO:0000313" key="4">
    <source>
        <dbReference type="Proteomes" id="UP000027195"/>
    </source>
</evidence>
<accession>A0A067N6Q2</accession>
<dbReference type="OrthoDB" id="3197217at2759"/>
<dbReference type="AlphaFoldDB" id="A0A067N6Q2"/>
<feature type="region of interest" description="Disordered" evidence="1">
    <location>
        <begin position="94"/>
        <end position="215"/>
    </location>
</feature>
<protein>
    <recommendedName>
        <fullName evidence="2">BRCT domain-containing protein</fullName>
    </recommendedName>
</protein>
<reference evidence="4" key="1">
    <citation type="journal article" date="2014" name="Proc. Natl. Acad. Sci. U.S.A.">
        <title>Extensive sampling of basidiomycete genomes demonstrates inadequacy of the white-rot/brown-rot paradigm for wood decay fungi.</title>
        <authorList>
            <person name="Riley R."/>
            <person name="Salamov A.A."/>
            <person name="Brown D.W."/>
            <person name="Nagy L.G."/>
            <person name="Floudas D."/>
            <person name="Held B.W."/>
            <person name="Levasseur A."/>
            <person name="Lombard V."/>
            <person name="Morin E."/>
            <person name="Otillar R."/>
            <person name="Lindquist E.A."/>
            <person name="Sun H."/>
            <person name="LaButti K.M."/>
            <person name="Schmutz J."/>
            <person name="Jabbour D."/>
            <person name="Luo H."/>
            <person name="Baker S.E."/>
            <person name="Pisabarro A.G."/>
            <person name="Walton J.D."/>
            <person name="Blanchette R.A."/>
            <person name="Henrissat B."/>
            <person name="Martin F."/>
            <person name="Cullen D."/>
            <person name="Hibbett D.S."/>
            <person name="Grigoriev I.V."/>
        </authorList>
    </citation>
    <scope>NUCLEOTIDE SEQUENCE [LARGE SCALE GENOMIC DNA]</scope>
    <source>
        <strain evidence="4">FD-172 SS1</strain>
    </source>
</reference>
<dbReference type="PROSITE" id="PS50172">
    <property type="entry name" value="BRCT"/>
    <property type="match status" value="1"/>
</dbReference>
<feature type="compositionally biased region" description="Polar residues" evidence="1">
    <location>
        <begin position="131"/>
        <end position="146"/>
    </location>
</feature>
<dbReference type="HOGENOM" id="CLU_767374_0_0_1"/>
<evidence type="ECO:0000313" key="3">
    <source>
        <dbReference type="EMBL" id="KDQ19446.1"/>
    </source>
</evidence>
<name>A0A067N6Q2_BOTB1</name>
<proteinExistence type="predicted"/>